<evidence type="ECO:0000256" key="6">
    <source>
        <dbReference type="PROSITE-ProRule" id="PRU00706"/>
    </source>
</evidence>
<dbReference type="PROSITE" id="PS51374">
    <property type="entry name" value="NDPK_LIKE"/>
    <property type="match status" value="1"/>
</dbReference>
<dbReference type="EMBL" id="MFEJ01000017">
    <property type="protein sequence ID" value="OGE80253.1"/>
    <property type="molecule type" value="Genomic_DNA"/>
</dbReference>
<dbReference type="AlphaFoldDB" id="A0A1F5NRK4"/>
<dbReference type="SUPFAM" id="SSF54919">
    <property type="entry name" value="Nucleoside diphosphate kinase, NDK"/>
    <property type="match status" value="1"/>
</dbReference>
<protein>
    <recommendedName>
        <fullName evidence="3">nucleoside-diphosphate kinase</fullName>
        <ecNumber evidence="3">2.7.4.6</ecNumber>
    </recommendedName>
</protein>
<evidence type="ECO:0000259" key="8">
    <source>
        <dbReference type="SMART" id="SM00562"/>
    </source>
</evidence>
<dbReference type="Gene3D" id="3.30.70.141">
    <property type="entry name" value="Nucleoside diphosphate kinase-like domain"/>
    <property type="match status" value="1"/>
</dbReference>
<comment type="caution">
    <text evidence="6">Lacks conserved residue(s) required for the propagation of feature annotation.</text>
</comment>
<comment type="cofactor">
    <cofactor evidence="1">
        <name>Mg(2+)</name>
        <dbReference type="ChEBI" id="CHEBI:18420"/>
    </cofactor>
</comment>
<evidence type="ECO:0000256" key="7">
    <source>
        <dbReference type="RuleBase" id="RU004011"/>
    </source>
</evidence>
<dbReference type="InterPro" id="IPR036850">
    <property type="entry name" value="NDK-like_dom_sf"/>
</dbReference>
<organism evidence="9 10">
    <name type="scientific">Candidatus Doudnabacteria bacterium RIFCSPHIGHO2_01_FULL_45_18</name>
    <dbReference type="NCBI Taxonomy" id="1817823"/>
    <lineage>
        <taxon>Bacteria</taxon>
        <taxon>Candidatus Doudnaibacteriota</taxon>
    </lineage>
</organism>
<keyword evidence="4" id="KW-0808">Transferase</keyword>
<evidence type="ECO:0000256" key="5">
    <source>
        <dbReference type="ARBA" id="ARBA00022777"/>
    </source>
</evidence>
<feature type="domain" description="Nucleoside diphosphate kinase-like" evidence="8">
    <location>
        <begin position="1"/>
        <end position="162"/>
    </location>
</feature>
<accession>A0A1F5NRK4</accession>
<evidence type="ECO:0000256" key="4">
    <source>
        <dbReference type="ARBA" id="ARBA00022679"/>
    </source>
</evidence>
<dbReference type="GO" id="GO:0004550">
    <property type="term" value="F:nucleoside diphosphate kinase activity"/>
    <property type="evidence" value="ECO:0007669"/>
    <property type="project" value="UniProtKB-EC"/>
</dbReference>
<proteinExistence type="inferred from homology"/>
<dbReference type="EC" id="2.7.4.6" evidence="3"/>
<dbReference type="PANTHER" id="PTHR11349">
    <property type="entry name" value="NUCLEOSIDE DIPHOSPHATE KINASE"/>
    <property type="match status" value="1"/>
</dbReference>
<dbReference type="GO" id="GO:0006228">
    <property type="term" value="P:UTP biosynthetic process"/>
    <property type="evidence" value="ECO:0007669"/>
    <property type="project" value="InterPro"/>
</dbReference>
<evidence type="ECO:0000256" key="2">
    <source>
        <dbReference type="ARBA" id="ARBA00008142"/>
    </source>
</evidence>
<gene>
    <name evidence="9" type="ORF">A2660_00065</name>
</gene>
<evidence type="ECO:0000313" key="10">
    <source>
        <dbReference type="Proteomes" id="UP000176233"/>
    </source>
</evidence>
<dbReference type="SMART" id="SM00562">
    <property type="entry name" value="NDK"/>
    <property type="match status" value="1"/>
</dbReference>
<evidence type="ECO:0000256" key="1">
    <source>
        <dbReference type="ARBA" id="ARBA00001946"/>
    </source>
</evidence>
<feature type="non-terminal residue" evidence="9">
    <location>
        <position position="1"/>
    </location>
</feature>
<sequence>EIIKRIEQVGLKVIAAEMYQATREEMDSHYPNDSAWITRLGHKTLGTYEKYGYSAMDEMGTDKAQEIGPHVRKWLIDYMTSGPVVKLVVQGVHAVDMVRKLAGNTQPALAEKGTIRGDYSVDSAASANKDKRAIHNLIHASETPEEAEHELKHWKMKDKTHNYKRIEEDLMI</sequence>
<dbReference type="Proteomes" id="UP000176233">
    <property type="component" value="Unassembled WGS sequence"/>
</dbReference>
<dbReference type="InterPro" id="IPR034907">
    <property type="entry name" value="NDK-like_dom"/>
</dbReference>
<comment type="similarity">
    <text evidence="2 6 7">Belongs to the NDK family.</text>
</comment>
<dbReference type="GO" id="GO:0006241">
    <property type="term" value="P:CTP biosynthetic process"/>
    <property type="evidence" value="ECO:0007669"/>
    <property type="project" value="InterPro"/>
</dbReference>
<dbReference type="InterPro" id="IPR001564">
    <property type="entry name" value="Nucleoside_diP_kinase"/>
</dbReference>
<name>A0A1F5NRK4_9BACT</name>
<dbReference type="GO" id="GO:0006183">
    <property type="term" value="P:GTP biosynthetic process"/>
    <property type="evidence" value="ECO:0007669"/>
    <property type="project" value="InterPro"/>
</dbReference>
<dbReference type="Pfam" id="PF00334">
    <property type="entry name" value="NDK"/>
    <property type="match status" value="1"/>
</dbReference>
<evidence type="ECO:0000313" key="9">
    <source>
        <dbReference type="EMBL" id="OGE80253.1"/>
    </source>
</evidence>
<comment type="caution">
    <text evidence="9">The sequence shown here is derived from an EMBL/GenBank/DDBJ whole genome shotgun (WGS) entry which is preliminary data.</text>
</comment>
<reference evidence="9 10" key="1">
    <citation type="journal article" date="2016" name="Nat. Commun.">
        <title>Thousands of microbial genomes shed light on interconnected biogeochemical processes in an aquifer system.</title>
        <authorList>
            <person name="Anantharaman K."/>
            <person name="Brown C.T."/>
            <person name="Hug L.A."/>
            <person name="Sharon I."/>
            <person name="Castelle C.J."/>
            <person name="Probst A.J."/>
            <person name="Thomas B.C."/>
            <person name="Singh A."/>
            <person name="Wilkins M.J."/>
            <person name="Karaoz U."/>
            <person name="Brodie E.L."/>
            <person name="Williams K.H."/>
            <person name="Hubbard S.S."/>
            <person name="Banfield J.F."/>
        </authorList>
    </citation>
    <scope>NUCLEOTIDE SEQUENCE [LARGE SCALE GENOMIC DNA]</scope>
</reference>
<keyword evidence="5 9" id="KW-0418">Kinase</keyword>
<evidence type="ECO:0000256" key="3">
    <source>
        <dbReference type="ARBA" id="ARBA00012966"/>
    </source>
</evidence>
<dbReference type="PRINTS" id="PR01243">
    <property type="entry name" value="NUCDPKINASE"/>
</dbReference>